<accession>A0ACC6P4R9</accession>
<dbReference type="Proteomes" id="UP001364695">
    <property type="component" value="Unassembled WGS sequence"/>
</dbReference>
<gene>
    <name evidence="1" type="ORF">RV045_12405</name>
</gene>
<reference evidence="1" key="1">
    <citation type="submission" date="2023-10" db="EMBL/GenBank/DDBJ databases">
        <title>Amphibacter perezi, gen. nov., sp. nov. a novel taxa of the family Comamonadaceae, class Betaproteobacteria isolated from the skin microbiota of Pelophylax perezi from different populations.</title>
        <authorList>
            <person name="Costa S."/>
            <person name="Proenca D.N."/>
            <person name="Lopes I."/>
            <person name="Morais P.V."/>
        </authorList>
    </citation>
    <scope>NUCLEOTIDE SEQUENCE</scope>
    <source>
        <strain evidence="1">SL12-8</strain>
    </source>
</reference>
<proteinExistence type="predicted"/>
<keyword evidence="1" id="KW-0378">Hydrolase</keyword>
<organism evidence="1 2">
    <name type="scientific">Amphibiibacter pelophylacis</name>
    <dbReference type="NCBI Taxonomy" id="1799477"/>
    <lineage>
        <taxon>Bacteria</taxon>
        <taxon>Pseudomonadati</taxon>
        <taxon>Pseudomonadota</taxon>
        <taxon>Betaproteobacteria</taxon>
        <taxon>Burkholderiales</taxon>
        <taxon>Sphaerotilaceae</taxon>
        <taxon>Amphibiibacter</taxon>
    </lineage>
</organism>
<evidence type="ECO:0000313" key="2">
    <source>
        <dbReference type="Proteomes" id="UP001364695"/>
    </source>
</evidence>
<comment type="caution">
    <text evidence="1">The sequence shown here is derived from an EMBL/GenBank/DDBJ whole genome shotgun (WGS) entry which is preliminary data.</text>
</comment>
<name>A0ACC6P4R9_9BURK</name>
<keyword evidence="2" id="KW-1185">Reference proteome</keyword>
<dbReference type="EMBL" id="JAWDIE010000022">
    <property type="protein sequence ID" value="MEJ7139221.1"/>
    <property type="molecule type" value="Genomic_DNA"/>
</dbReference>
<evidence type="ECO:0000313" key="1">
    <source>
        <dbReference type="EMBL" id="MEJ7139221.1"/>
    </source>
</evidence>
<protein>
    <submittedName>
        <fullName evidence="1">Alpha/beta fold hydrolase</fullName>
    </submittedName>
</protein>
<sequence>MKDTFRLSFSRRLRRGLAVLSVILPVTLLLGGCASAIDWLRLKAYRPTPATETMLQRIPASAQTFRLALADGEHLGMVYWPADQAGAPTLLFLHGTFRNLAQLVPKMSALHEAGYTLLAVDYRGWGESSARVPSEASIVADGRSALALLDRIEPDPKCRILYGHSMGTGVAMHLASTAHFPGDYAGLILESAFSSFPDVARQAGEVAGWLAARLPDQFRSIDRAPAIDAPVLMMHGGQDTTVSPASGRRLFDALSHAPVRRWWLSPQASHSNVASLDAAGYQNELRQWRQQVQAEGAVCAPGRVRAQAVAAFEAELAAARTASAPTALLPAIQTPR</sequence>